<evidence type="ECO:0000256" key="7">
    <source>
        <dbReference type="ARBA" id="ARBA00022801"/>
    </source>
</evidence>
<dbReference type="EMBL" id="GL385402">
    <property type="protein sequence ID" value="EJT70194.1"/>
    <property type="molecule type" value="Genomic_DNA"/>
</dbReference>
<evidence type="ECO:0000256" key="6">
    <source>
        <dbReference type="ARBA" id="ARBA00022729"/>
    </source>
</evidence>
<dbReference type="InterPro" id="IPR036881">
    <property type="entry name" value="Glyco_hydro_3_C_sf"/>
</dbReference>
<keyword evidence="9 13" id="KW-0119">Carbohydrate metabolism</keyword>
<evidence type="ECO:0000256" key="14">
    <source>
        <dbReference type="SAM" id="SignalP"/>
    </source>
</evidence>
<evidence type="ECO:0000313" key="18">
    <source>
        <dbReference type="Proteomes" id="UP000006039"/>
    </source>
</evidence>
<evidence type="ECO:0000256" key="5">
    <source>
        <dbReference type="ARBA" id="ARBA00022525"/>
    </source>
</evidence>
<dbReference type="PRINTS" id="PR00133">
    <property type="entry name" value="GLHYDRLASE3"/>
</dbReference>
<feature type="chain" id="PRO_5015095352" description="beta-glucosidase" evidence="14">
    <location>
        <begin position="19"/>
        <end position="793"/>
    </location>
</feature>
<evidence type="ECO:0000256" key="11">
    <source>
        <dbReference type="ARBA" id="ARBA00023326"/>
    </source>
</evidence>
<reference evidence="17" key="4">
    <citation type="journal article" date="2015" name="G3 (Bethesda)">
        <title>Genome sequences of three phytopathogenic species of the Magnaporthaceae family of fungi.</title>
        <authorList>
            <person name="Okagaki L.H."/>
            <person name="Nunes C.C."/>
            <person name="Sailsbery J."/>
            <person name="Clay B."/>
            <person name="Brown D."/>
            <person name="John T."/>
            <person name="Oh Y."/>
            <person name="Young N."/>
            <person name="Fitzgerald M."/>
            <person name="Haas B.J."/>
            <person name="Zeng Q."/>
            <person name="Young S."/>
            <person name="Adiconis X."/>
            <person name="Fan L."/>
            <person name="Levin J.Z."/>
            <person name="Mitchell T.K."/>
            <person name="Okubara P.A."/>
            <person name="Farman M.L."/>
            <person name="Kohn L.M."/>
            <person name="Birren B."/>
            <person name="Ma L.-J."/>
            <person name="Dean R.A."/>
        </authorList>
    </citation>
    <scope>NUCLEOTIDE SEQUENCE</scope>
    <source>
        <strain evidence="17">R3-111a-1</strain>
    </source>
</reference>
<evidence type="ECO:0000256" key="3">
    <source>
        <dbReference type="ARBA" id="ARBA00004987"/>
    </source>
</evidence>
<accession>J3PFU2</accession>
<dbReference type="InterPro" id="IPR036962">
    <property type="entry name" value="Glyco_hydro_3_N_sf"/>
</dbReference>
<feature type="signal peptide" evidence="14">
    <location>
        <begin position="1"/>
        <end position="18"/>
    </location>
</feature>
<proteinExistence type="inferred from homology"/>
<dbReference type="SUPFAM" id="SSF51445">
    <property type="entry name" value="(Trans)glycosidases"/>
    <property type="match status" value="1"/>
</dbReference>
<comment type="catalytic activity">
    <reaction evidence="1 13">
        <text>Hydrolysis of terminal, non-reducing beta-D-glucosyl residues with release of beta-D-glucose.</text>
        <dbReference type="EC" id="3.2.1.21"/>
    </reaction>
</comment>
<comment type="pathway">
    <text evidence="3 13">Glycan metabolism; cellulose degradation.</text>
</comment>
<reference evidence="17" key="5">
    <citation type="submission" date="2018-04" db="UniProtKB">
        <authorList>
            <consortium name="EnsemblFungi"/>
        </authorList>
    </citation>
    <scope>IDENTIFICATION</scope>
    <source>
        <strain evidence="17">R3-111a-1</strain>
    </source>
</reference>
<evidence type="ECO:0000259" key="15">
    <source>
        <dbReference type="SMART" id="SM01217"/>
    </source>
</evidence>
<dbReference type="RefSeq" id="XP_009228528.1">
    <property type="nucleotide sequence ID" value="XM_009230264.1"/>
</dbReference>
<dbReference type="Gene3D" id="3.40.50.1700">
    <property type="entry name" value="Glycoside hydrolase family 3 C-terminal domain"/>
    <property type="match status" value="1"/>
</dbReference>
<dbReference type="InterPro" id="IPR002772">
    <property type="entry name" value="Glyco_hydro_3_C"/>
</dbReference>
<evidence type="ECO:0000256" key="8">
    <source>
        <dbReference type="ARBA" id="ARBA00023180"/>
    </source>
</evidence>
<dbReference type="Proteomes" id="UP000006039">
    <property type="component" value="Unassembled WGS sequence"/>
</dbReference>
<dbReference type="EnsemblFungi" id="EJT70194">
    <property type="protein sequence ID" value="EJT70194"/>
    <property type="gene ID" value="GGTG_12367"/>
</dbReference>
<dbReference type="PANTHER" id="PTHR42715">
    <property type="entry name" value="BETA-GLUCOSIDASE"/>
    <property type="match status" value="1"/>
</dbReference>
<keyword evidence="10 13" id="KW-0326">Glycosidase</keyword>
<dbReference type="Gene3D" id="3.20.20.300">
    <property type="entry name" value="Glycoside hydrolase, family 3, N-terminal domain"/>
    <property type="match status" value="1"/>
</dbReference>
<evidence type="ECO:0000256" key="12">
    <source>
        <dbReference type="ARBA" id="ARBA00024983"/>
    </source>
</evidence>
<dbReference type="InterPro" id="IPR026891">
    <property type="entry name" value="Fn3-like"/>
</dbReference>
<keyword evidence="18" id="KW-1185">Reference proteome</keyword>
<dbReference type="PANTHER" id="PTHR42715:SF12">
    <property type="entry name" value="BETA-GLUCOSIDASE G-RELATED"/>
    <property type="match status" value="1"/>
</dbReference>
<dbReference type="EC" id="3.2.1.21" evidence="13"/>
<evidence type="ECO:0000256" key="1">
    <source>
        <dbReference type="ARBA" id="ARBA00000448"/>
    </source>
</evidence>
<evidence type="ECO:0000256" key="9">
    <source>
        <dbReference type="ARBA" id="ARBA00023277"/>
    </source>
</evidence>
<dbReference type="SUPFAM" id="SSF52279">
    <property type="entry name" value="Beta-D-glucan exohydrolase, C-terminal domain"/>
    <property type="match status" value="1"/>
</dbReference>
<dbReference type="SMART" id="SM01217">
    <property type="entry name" value="Fn3_like"/>
    <property type="match status" value="1"/>
</dbReference>
<keyword evidence="6 14" id="KW-0732">Signal</keyword>
<dbReference type="FunFam" id="3.20.20.300:FF:000002">
    <property type="entry name" value="Probable beta-glucosidase"/>
    <property type="match status" value="1"/>
</dbReference>
<dbReference type="Pfam" id="PF14310">
    <property type="entry name" value="Fn3-like"/>
    <property type="match status" value="1"/>
</dbReference>
<dbReference type="PROSITE" id="PS00775">
    <property type="entry name" value="GLYCOSYL_HYDROL_F3"/>
    <property type="match status" value="1"/>
</dbReference>
<dbReference type="GO" id="GO:0008422">
    <property type="term" value="F:beta-glucosidase activity"/>
    <property type="evidence" value="ECO:0007669"/>
    <property type="project" value="UniProtKB-EC"/>
</dbReference>
<feature type="domain" description="Fibronectin type III-like" evidence="15">
    <location>
        <begin position="710"/>
        <end position="782"/>
    </location>
</feature>
<dbReference type="eggNOG" id="ENOG502QR4D">
    <property type="taxonomic scope" value="Eukaryota"/>
</dbReference>
<dbReference type="STRING" id="644352.J3PFU2"/>
<comment type="similarity">
    <text evidence="4 13">Belongs to the glycosyl hydrolase 3 family.</text>
</comment>
<dbReference type="HOGENOM" id="CLU_004542_2_3_1"/>
<dbReference type="OrthoDB" id="416222at2759"/>
<dbReference type="InterPro" id="IPR017853">
    <property type="entry name" value="GH"/>
</dbReference>
<dbReference type="GO" id="GO:0005576">
    <property type="term" value="C:extracellular region"/>
    <property type="evidence" value="ECO:0007669"/>
    <property type="project" value="UniProtKB-SubCell"/>
</dbReference>
<dbReference type="AlphaFoldDB" id="J3PFU2"/>
<keyword evidence="7 13" id="KW-0378">Hydrolase</keyword>
<dbReference type="GO" id="GO:0030245">
    <property type="term" value="P:cellulose catabolic process"/>
    <property type="evidence" value="ECO:0007669"/>
    <property type="project" value="UniProtKB-UniPathway"/>
</dbReference>
<evidence type="ECO:0000256" key="2">
    <source>
        <dbReference type="ARBA" id="ARBA00004613"/>
    </source>
</evidence>
<dbReference type="Pfam" id="PF01915">
    <property type="entry name" value="Glyco_hydro_3_C"/>
    <property type="match status" value="1"/>
</dbReference>
<comment type="function">
    <text evidence="12">Beta-glucosidases are one of a number of cellulolytic enzymes involved in the degradation of cellulosic biomass. Catalyzes the last step releasing glucose from the inhibitory cellobiose.</text>
</comment>
<dbReference type="InterPro" id="IPR013783">
    <property type="entry name" value="Ig-like_fold"/>
</dbReference>
<evidence type="ECO:0000256" key="4">
    <source>
        <dbReference type="ARBA" id="ARBA00005336"/>
    </source>
</evidence>
<dbReference type="InterPro" id="IPR050288">
    <property type="entry name" value="Cellulose_deg_GH3"/>
</dbReference>
<evidence type="ECO:0000313" key="17">
    <source>
        <dbReference type="EnsemblFungi" id="EJT70194"/>
    </source>
</evidence>
<gene>
    <name evidence="17" type="primary">20352825</name>
    <name evidence="16" type="ORF">GGTG_12367</name>
</gene>
<dbReference type="InterPro" id="IPR001764">
    <property type="entry name" value="Glyco_hydro_3_N"/>
</dbReference>
<name>J3PFU2_GAET3</name>
<keyword evidence="5" id="KW-0964">Secreted</keyword>
<dbReference type="UniPathway" id="UPA00696"/>
<keyword evidence="11 13" id="KW-0624">Polysaccharide degradation</keyword>
<dbReference type="GeneID" id="20352825"/>
<reference evidence="18" key="1">
    <citation type="submission" date="2010-07" db="EMBL/GenBank/DDBJ databases">
        <title>The genome sequence of Gaeumannomyces graminis var. tritici strain R3-111a-1.</title>
        <authorList>
            <consortium name="The Broad Institute Genome Sequencing Platform"/>
            <person name="Ma L.-J."/>
            <person name="Dead R."/>
            <person name="Young S."/>
            <person name="Zeng Q."/>
            <person name="Koehrsen M."/>
            <person name="Alvarado L."/>
            <person name="Berlin A."/>
            <person name="Chapman S.B."/>
            <person name="Chen Z."/>
            <person name="Freedman E."/>
            <person name="Gellesch M."/>
            <person name="Goldberg J."/>
            <person name="Griggs A."/>
            <person name="Gujja S."/>
            <person name="Heilman E.R."/>
            <person name="Heiman D."/>
            <person name="Hepburn T."/>
            <person name="Howarth C."/>
            <person name="Jen D."/>
            <person name="Larson L."/>
            <person name="Mehta T."/>
            <person name="Neiman D."/>
            <person name="Pearson M."/>
            <person name="Roberts A."/>
            <person name="Saif S."/>
            <person name="Shea T."/>
            <person name="Shenoy N."/>
            <person name="Sisk P."/>
            <person name="Stolte C."/>
            <person name="Sykes S."/>
            <person name="Walk T."/>
            <person name="White J."/>
            <person name="Yandava C."/>
            <person name="Haas B."/>
            <person name="Nusbaum C."/>
            <person name="Birren B."/>
        </authorList>
    </citation>
    <scope>NUCLEOTIDE SEQUENCE [LARGE SCALE GENOMIC DNA]</scope>
    <source>
        <strain evidence="18">R3-111a-1</strain>
    </source>
</reference>
<dbReference type="InterPro" id="IPR019800">
    <property type="entry name" value="Glyco_hydro_3_AS"/>
</dbReference>
<dbReference type="Gene3D" id="2.60.40.10">
    <property type="entry name" value="Immunoglobulins"/>
    <property type="match status" value="1"/>
</dbReference>
<sequence>MLRSSAFALLAWASLSEAQFGIKHTQYGTSEPVYPSPEILGSGGWEAGLAKAKDFVAQLTPEEKANMVTGTPGPCVGNIAPVPRLNFTGLCLQDGPATLRQATYVTVFPGGVSAASSWDKDLIYKHGVLMAREFRDKGSHIILGPVIGPLGRSPYAGRNWEGFSPDSYLAGVLAEQTVKGMQSVGVQTCTKHFIGNEQEEQRNPTTVDGKGVEAISSNIDDRTMHETYLWPFYNAVRAGTTSIMCSYQRINGSYGCQNSKTLNGLLKTELGFQGFVVSDWAATHSGVASIEAGLDMNMPGPLNFFAPTLESYFGKNITTAVNNGTLSSRRVDDMIERIMTPYFALGQDKDYPPVDGSTVPIGYLQPDAWNHEFPLGPTVDVRRNHHEHVRELGAAGSVLLKNEKGALPLKKPMNIGVFGNDAADFTRGSYTAGGFFGGVGGDYDIGTLPLGGGSGTGRYTYVVSPLEAIKARGRSYGALVQYMTSNGAITAGGLAMIFPVPEVCLVFLKSWATEGNDRINLEAQWNATVVVEKTAALCNNTIVVIHGGAPVVMPWRNNPNVTAILAAHMPGQETGNSLVDLVWGDVNPSGKLPYTLADQATDYNKNLVNSTELVQSTDPDAWQADFVEGQLIDYKEFDAQNKTPAYEFGFGLSYTTFELSGVQVKVQASNPSRLPDPSAPIAPGGNVQLWETLATVKATVRNTGEREGATVAQLYLSLPGAEAGKGTPVRNLRGFEKVKLAPGASAEVEFALMRRDLSFWDTTAQAWRLPEGAIGVDVGFSSRDLKLKSEIKI</sequence>
<reference evidence="16" key="3">
    <citation type="submission" date="2010-09" db="EMBL/GenBank/DDBJ databases">
        <title>Annotation of Gaeumannomyces graminis var. tritici R3-111a-1.</title>
        <authorList>
            <consortium name="The Broad Institute Genome Sequencing Platform"/>
            <person name="Ma L.-J."/>
            <person name="Dead R."/>
            <person name="Young S.K."/>
            <person name="Zeng Q."/>
            <person name="Gargeya S."/>
            <person name="Fitzgerald M."/>
            <person name="Haas B."/>
            <person name="Abouelleil A."/>
            <person name="Alvarado L."/>
            <person name="Arachchi H.M."/>
            <person name="Berlin A."/>
            <person name="Brown A."/>
            <person name="Chapman S.B."/>
            <person name="Chen Z."/>
            <person name="Dunbar C."/>
            <person name="Freedman E."/>
            <person name="Gearin G."/>
            <person name="Gellesch M."/>
            <person name="Goldberg J."/>
            <person name="Griggs A."/>
            <person name="Gujja S."/>
            <person name="Heiman D."/>
            <person name="Howarth C."/>
            <person name="Larson L."/>
            <person name="Lui A."/>
            <person name="MacDonald P.J.P."/>
            <person name="Mehta T."/>
            <person name="Montmayeur A."/>
            <person name="Murphy C."/>
            <person name="Neiman D."/>
            <person name="Pearson M."/>
            <person name="Priest M."/>
            <person name="Roberts A."/>
            <person name="Saif S."/>
            <person name="Shea T."/>
            <person name="Shenoy N."/>
            <person name="Sisk P."/>
            <person name="Stolte C."/>
            <person name="Sykes S."/>
            <person name="Yandava C."/>
            <person name="Wortman J."/>
            <person name="Nusbaum C."/>
            <person name="Birren B."/>
        </authorList>
    </citation>
    <scope>NUCLEOTIDE SEQUENCE</scope>
    <source>
        <strain evidence="16">R3-111a-1</strain>
    </source>
</reference>
<dbReference type="Pfam" id="PF00933">
    <property type="entry name" value="Glyco_hydro_3"/>
    <property type="match status" value="1"/>
</dbReference>
<evidence type="ECO:0000313" key="16">
    <source>
        <dbReference type="EMBL" id="EJT70194.1"/>
    </source>
</evidence>
<reference evidence="16" key="2">
    <citation type="submission" date="2010-07" db="EMBL/GenBank/DDBJ databases">
        <authorList>
            <consortium name="The Broad Institute Genome Sequencing Platform"/>
            <consortium name="Broad Institute Genome Sequencing Center for Infectious Disease"/>
            <person name="Ma L.-J."/>
            <person name="Dead R."/>
            <person name="Young S."/>
            <person name="Zeng Q."/>
            <person name="Koehrsen M."/>
            <person name="Alvarado L."/>
            <person name="Berlin A."/>
            <person name="Chapman S.B."/>
            <person name="Chen Z."/>
            <person name="Freedman E."/>
            <person name="Gellesch M."/>
            <person name="Goldberg J."/>
            <person name="Griggs A."/>
            <person name="Gujja S."/>
            <person name="Heilman E.R."/>
            <person name="Heiman D."/>
            <person name="Hepburn T."/>
            <person name="Howarth C."/>
            <person name="Jen D."/>
            <person name="Larson L."/>
            <person name="Mehta T."/>
            <person name="Neiman D."/>
            <person name="Pearson M."/>
            <person name="Roberts A."/>
            <person name="Saif S."/>
            <person name="Shea T."/>
            <person name="Shenoy N."/>
            <person name="Sisk P."/>
            <person name="Stolte C."/>
            <person name="Sykes S."/>
            <person name="Walk T."/>
            <person name="White J."/>
            <person name="Yandava C."/>
            <person name="Haas B."/>
            <person name="Nusbaum C."/>
            <person name="Birren B."/>
        </authorList>
    </citation>
    <scope>NUCLEOTIDE SEQUENCE</scope>
    <source>
        <strain evidence="16">R3-111a-1</strain>
    </source>
</reference>
<evidence type="ECO:0000256" key="10">
    <source>
        <dbReference type="ARBA" id="ARBA00023295"/>
    </source>
</evidence>
<keyword evidence="8" id="KW-0325">Glycoprotein</keyword>
<organism evidence="16">
    <name type="scientific">Gaeumannomyces tritici (strain R3-111a-1)</name>
    <name type="common">Wheat and barley take-all root rot fungus</name>
    <name type="synonym">Gaeumannomyces graminis var. tritici</name>
    <dbReference type="NCBI Taxonomy" id="644352"/>
    <lineage>
        <taxon>Eukaryota</taxon>
        <taxon>Fungi</taxon>
        <taxon>Dikarya</taxon>
        <taxon>Ascomycota</taxon>
        <taxon>Pezizomycotina</taxon>
        <taxon>Sordariomycetes</taxon>
        <taxon>Sordariomycetidae</taxon>
        <taxon>Magnaporthales</taxon>
        <taxon>Magnaporthaceae</taxon>
        <taxon>Gaeumannomyces</taxon>
    </lineage>
</organism>
<dbReference type="VEuPathDB" id="FungiDB:GGTG_12367"/>
<protein>
    <recommendedName>
        <fullName evidence="13">beta-glucosidase</fullName>
        <ecNumber evidence="13">3.2.1.21</ecNumber>
    </recommendedName>
</protein>
<comment type="subcellular location">
    <subcellularLocation>
        <location evidence="2">Secreted</location>
    </subcellularLocation>
</comment>
<evidence type="ECO:0000256" key="13">
    <source>
        <dbReference type="RuleBase" id="RU361161"/>
    </source>
</evidence>